<name>A0ABS0L1W9_9BACT</name>
<sequence>MTRILILATLLGATLSASHTAAAQDAAPWKVYLEGGGKVSAFRTTSYGGSYQPQGTYPSPEEDRKITVRNTFSGFLQVKGFKEVAKRLTLSGTVGLDMQHLNYRTGYTETFSNGTITAYGRDHISRLLSRARVDIGFYYPVRIGESGRLLPGIALGQMVNLSEQGYSYTFLQPGIYFTNDRLLLSATVSETPYNVLIPGASHMEGQLRGTYTYDAEYRIREFQLGFGAKF</sequence>
<dbReference type="Proteomes" id="UP000601099">
    <property type="component" value="Unassembled WGS sequence"/>
</dbReference>
<comment type="caution">
    <text evidence="2">The sequence shown here is derived from an EMBL/GenBank/DDBJ whole genome shotgun (WGS) entry which is preliminary data.</text>
</comment>
<reference evidence="2 3" key="1">
    <citation type="submission" date="2020-11" db="EMBL/GenBank/DDBJ databases">
        <title>Hymenobacter sp.</title>
        <authorList>
            <person name="Kim M.K."/>
        </authorList>
    </citation>
    <scope>NUCLEOTIDE SEQUENCE [LARGE SCALE GENOMIC DNA]</scope>
    <source>
        <strain evidence="2 3">BT594</strain>
    </source>
</reference>
<evidence type="ECO:0000256" key="1">
    <source>
        <dbReference type="SAM" id="SignalP"/>
    </source>
</evidence>
<gene>
    <name evidence="2" type="ORF">I5L79_11150</name>
</gene>
<protein>
    <recommendedName>
        <fullName evidence="4">Outer membrane protein beta-barrel domain-containing protein</fullName>
    </recommendedName>
</protein>
<evidence type="ECO:0000313" key="2">
    <source>
        <dbReference type="EMBL" id="MBG8554106.1"/>
    </source>
</evidence>
<evidence type="ECO:0000313" key="3">
    <source>
        <dbReference type="Proteomes" id="UP000601099"/>
    </source>
</evidence>
<keyword evidence="1" id="KW-0732">Signal</keyword>
<organism evidence="2 3">
    <name type="scientific">Hymenobacter guriensis</name>
    <dbReference type="NCBI Taxonomy" id="2793065"/>
    <lineage>
        <taxon>Bacteria</taxon>
        <taxon>Pseudomonadati</taxon>
        <taxon>Bacteroidota</taxon>
        <taxon>Cytophagia</taxon>
        <taxon>Cytophagales</taxon>
        <taxon>Hymenobacteraceae</taxon>
        <taxon>Hymenobacter</taxon>
    </lineage>
</organism>
<accession>A0ABS0L1W9</accession>
<feature type="signal peptide" evidence="1">
    <location>
        <begin position="1"/>
        <end position="23"/>
    </location>
</feature>
<keyword evidence="3" id="KW-1185">Reference proteome</keyword>
<dbReference type="RefSeq" id="WP_196955124.1">
    <property type="nucleotide sequence ID" value="NZ_JADWYK010000005.1"/>
</dbReference>
<dbReference type="EMBL" id="JADWYK010000005">
    <property type="protein sequence ID" value="MBG8554106.1"/>
    <property type="molecule type" value="Genomic_DNA"/>
</dbReference>
<evidence type="ECO:0008006" key="4">
    <source>
        <dbReference type="Google" id="ProtNLM"/>
    </source>
</evidence>
<proteinExistence type="predicted"/>
<feature type="chain" id="PRO_5047446424" description="Outer membrane protein beta-barrel domain-containing protein" evidence="1">
    <location>
        <begin position="24"/>
        <end position="230"/>
    </location>
</feature>